<proteinExistence type="predicted"/>
<feature type="chain" id="PRO_5041389214" evidence="1">
    <location>
        <begin position="26"/>
        <end position="180"/>
    </location>
</feature>
<dbReference type="EMBL" id="BPPX01000003">
    <property type="protein sequence ID" value="GJC78874.1"/>
    <property type="molecule type" value="Genomic_DNA"/>
</dbReference>
<keyword evidence="1" id="KW-0732">Signal</keyword>
<feature type="signal peptide" evidence="1">
    <location>
        <begin position="1"/>
        <end position="25"/>
    </location>
</feature>
<comment type="caution">
    <text evidence="2">The sequence shown here is derived from an EMBL/GenBank/DDBJ whole genome shotgun (WGS) entry which is preliminary data.</text>
</comment>
<reference evidence="2 3" key="1">
    <citation type="submission" date="2021-07" db="EMBL/GenBank/DDBJ databases">
        <title>Genome data of Colletotrichum spaethianum.</title>
        <authorList>
            <person name="Utami Y.D."/>
            <person name="Hiruma K."/>
        </authorList>
    </citation>
    <scope>NUCLEOTIDE SEQUENCE [LARGE SCALE GENOMIC DNA]</scope>
    <source>
        <strain evidence="2 3">MAFF 242679</strain>
    </source>
</reference>
<evidence type="ECO:0000256" key="1">
    <source>
        <dbReference type="SAM" id="SignalP"/>
    </source>
</evidence>
<dbReference type="Proteomes" id="UP001055172">
    <property type="component" value="Unassembled WGS sequence"/>
</dbReference>
<dbReference type="AlphaFoldDB" id="A0AA37GDV6"/>
<protein>
    <submittedName>
        <fullName evidence="2">Uncharacterized protein</fullName>
    </submittedName>
</protein>
<evidence type="ECO:0000313" key="3">
    <source>
        <dbReference type="Proteomes" id="UP001055172"/>
    </source>
</evidence>
<accession>A0AA37GDV6</accession>
<organism evidence="2 3">
    <name type="scientific">Colletotrichum liriopes</name>
    <dbReference type="NCBI Taxonomy" id="708192"/>
    <lineage>
        <taxon>Eukaryota</taxon>
        <taxon>Fungi</taxon>
        <taxon>Dikarya</taxon>
        <taxon>Ascomycota</taxon>
        <taxon>Pezizomycotina</taxon>
        <taxon>Sordariomycetes</taxon>
        <taxon>Hypocreomycetidae</taxon>
        <taxon>Glomerellales</taxon>
        <taxon>Glomerellaceae</taxon>
        <taxon>Colletotrichum</taxon>
        <taxon>Colletotrichum spaethianum species complex</taxon>
    </lineage>
</organism>
<sequence length="180" mass="19977">MLSQNIFRSICALSIVLIRASLVTASPIAHENNLQIADTSVTARASGGGWCWPFCNPFNRSLPNTPNRFQFRPPGSTARAQYYDTPDNQVTLRTEMEVTGAVLVTVSVGTRYTLPANAEINVRLLIRNTHFDFNHASLEFGSETAVLRITPEQAAQFRPGERSEDGSFNIVLLYKLCQDL</sequence>
<keyword evidence="3" id="KW-1185">Reference proteome</keyword>
<gene>
    <name evidence="2" type="ORF">ColLi_01712</name>
</gene>
<evidence type="ECO:0000313" key="2">
    <source>
        <dbReference type="EMBL" id="GJC78874.1"/>
    </source>
</evidence>
<name>A0AA37GDV6_9PEZI</name>